<dbReference type="InterPro" id="IPR025048">
    <property type="entry name" value="DUF3987"/>
</dbReference>
<dbReference type="Pfam" id="PF13148">
    <property type="entry name" value="DUF3987"/>
    <property type="match status" value="1"/>
</dbReference>
<feature type="coiled-coil region" evidence="1">
    <location>
        <begin position="119"/>
        <end position="149"/>
    </location>
</feature>
<dbReference type="OrthoDB" id="5453446at2"/>
<dbReference type="Proteomes" id="UP000321638">
    <property type="component" value="Unassembled WGS sequence"/>
</dbReference>
<comment type="caution">
    <text evidence="3">The sequence shown here is derived from an EMBL/GenBank/DDBJ whole genome shotgun (WGS) entry which is preliminary data.</text>
</comment>
<keyword evidence="1" id="KW-0175">Coiled coil</keyword>
<proteinExistence type="predicted"/>
<reference evidence="3 4" key="1">
    <citation type="submission" date="2019-06" db="EMBL/GenBank/DDBJ databases">
        <title>New taxonomy in bacterial strain CC-CFT640, isolated from vineyard.</title>
        <authorList>
            <person name="Lin S.-Y."/>
            <person name="Tsai C.-F."/>
            <person name="Young C.-C."/>
        </authorList>
    </citation>
    <scope>NUCLEOTIDE SEQUENCE [LARGE SCALE GENOMIC DNA]</scope>
    <source>
        <strain evidence="3 4">CC-CFT640</strain>
    </source>
</reference>
<name>A0A5C8PAJ2_9HYPH</name>
<evidence type="ECO:0000313" key="4">
    <source>
        <dbReference type="Proteomes" id="UP000321638"/>
    </source>
</evidence>
<protein>
    <submittedName>
        <fullName evidence="3">DUF3987 domain-containing protein</fullName>
    </submittedName>
</protein>
<dbReference type="EMBL" id="VDUZ01000062">
    <property type="protein sequence ID" value="TXL70265.1"/>
    <property type="molecule type" value="Genomic_DNA"/>
</dbReference>
<evidence type="ECO:0000256" key="2">
    <source>
        <dbReference type="SAM" id="MobiDB-lite"/>
    </source>
</evidence>
<dbReference type="RefSeq" id="WP_147851683.1">
    <property type="nucleotide sequence ID" value="NZ_VDUZ01000062.1"/>
</dbReference>
<accession>A0A5C8PAJ2</accession>
<feature type="region of interest" description="Disordered" evidence="2">
    <location>
        <begin position="1"/>
        <end position="30"/>
    </location>
</feature>
<keyword evidence="4" id="KW-1185">Reference proteome</keyword>
<evidence type="ECO:0000313" key="3">
    <source>
        <dbReference type="EMBL" id="TXL70265.1"/>
    </source>
</evidence>
<sequence>MIAVPVDEQSAEPPLAPGSSAGGVDKTWPEPDLSLLDSRRGDLPSFPADVLPGFWRAWVEAAARAAGASVDHVALSLATAAASLIGVARYVAPVPSWAEPCILWTVLVGSASSGKTPAAQTALRLMAVLEQQLESINAAARKRHAAEAKAIVDGWMKPGSRVESLPPPFVPRRITISDVAIRAVVDVMTGTPRGALLARDQHGPWLVDMVRSAATRRDRPFWLAAWSATAFRADRSHQWLDDEFVHPAVSILGTIRPEALSSSLDGDDDTDSLAARFLFTWPQSPPFHALTDMVLPDGTAVLKALSRLRDMPEERRDLPLAPSALAAFDGFRRMHHAEAGEREGREAGWWGKGAGLVLRLAGVLTFLDWAGRPSGTAEPDSVPAWAVEAASILWQGYLWSHAQAAFRTAGGDARESKAQRALRWLQRQGTAEISRTTLRRKALGLSCSAAETQRIAESLVTGGWLRPVEIASSSSGGRPPLRWAVNPELHRPDVHVGC</sequence>
<evidence type="ECO:0000256" key="1">
    <source>
        <dbReference type="SAM" id="Coils"/>
    </source>
</evidence>
<gene>
    <name evidence="3" type="ORF">FHP25_35140</name>
</gene>
<organism evidence="3 4">
    <name type="scientific">Vineibacter terrae</name>
    <dbReference type="NCBI Taxonomy" id="2586908"/>
    <lineage>
        <taxon>Bacteria</taxon>
        <taxon>Pseudomonadati</taxon>
        <taxon>Pseudomonadota</taxon>
        <taxon>Alphaproteobacteria</taxon>
        <taxon>Hyphomicrobiales</taxon>
        <taxon>Vineibacter</taxon>
    </lineage>
</organism>
<dbReference type="AlphaFoldDB" id="A0A5C8PAJ2"/>